<keyword evidence="1" id="KW-0812">Transmembrane</keyword>
<evidence type="ECO:0008006" key="4">
    <source>
        <dbReference type="Google" id="ProtNLM"/>
    </source>
</evidence>
<accession>A0ABW5F725</accession>
<reference evidence="3" key="1">
    <citation type="journal article" date="2019" name="Int. J. Syst. Evol. Microbiol.">
        <title>The Global Catalogue of Microorganisms (GCM) 10K type strain sequencing project: providing services to taxonomists for standard genome sequencing and annotation.</title>
        <authorList>
            <consortium name="The Broad Institute Genomics Platform"/>
            <consortium name="The Broad Institute Genome Sequencing Center for Infectious Disease"/>
            <person name="Wu L."/>
            <person name="Ma J."/>
        </authorList>
    </citation>
    <scope>NUCLEOTIDE SEQUENCE [LARGE SCALE GENOMIC DNA]</scope>
    <source>
        <strain evidence="3">CCM 8725</strain>
    </source>
</reference>
<comment type="caution">
    <text evidence="2">The sequence shown here is derived from an EMBL/GenBank/DDBJ whole genome shotgun (WGS) entry which is preliminary data.</text>
</comment>
<keyword evidence="1" id="KW-0472">Membrane</keyword>
<organism evidence="2 3">
    <name type="scientific">Paenibacillus rhizoplanae</name>
    <dbReference type="NCBI Taxonomy" id="1917181"/>
    <lineage>
        <taxon>Bacteria</taxon>
        <taxon>Bacillati</taxon>
        <taxon>Bacillota</taxon>
        <taxon>Bacilli</taxon>
        <taxon>Bacillales</taxon>
        <taxon>Paenibacillaceae</taxon>
        <taxon>Paenibacillus</taxon>
    </lineage>
</organism>
<gene>
    <name evidence="2" type="ORF">ACFSX3_01920</name>
</gene>
<protein>
    <recommendedName>
        <fullName evidence="4">DUF4064 domain-containing protein</fullName>
    </recommendedName>
</protein>
<sequence length="136" mass="14746">MDYHSPPEQDTNPDYVYQENKRDYKHSGPGIASFVIALLTLVCYAITFVYVGSQASSLMNEHNKLIADAAETIMYLGLSVLILVAVNVIGAVTGIIGLTLRKRRKVFAVIGTIINAGFLLLFMLLLSVILVNAGAS</sequence>
<feature type="transmembrane region" description="Helical" evidence="1">
    <location>
        <begin position="107"/>
        <end position="131"/>
    </location>
</feature>
<name>A0ABW5F725_9BACL</name>
<dbReference type="Proteomes" id="UP001597448">
    <property type="component" value="Unassembled WGS sequence"/>
</dbReference>
<evidence type="ECO:0000313" key="2">
    <source>
        <dbReference type="EMBL" id="MFD2408606.1"/>
    </source>
</evidence>
<proteinExistence type="predicted"/>
<dbReference type="RefSeq" id="WP_209991315.1">
    <property type="nucleotide sequence ID" value="NZ_JBHSVQ010000001.1"/>
</dbReference>
<keyword evidence="1" id="KW-1133">Transmembrane helix</keyword>
<feature type="transmembrane region" description="Helical" evidence="1">
    <location>
        <begin position="73"/>
        <end position="100"/>
    </location>
</feature>
<evidence type="ECO:0000313" key="3">
    <source>
        <dbReference type="Proteomes" id="UP001597448"/>
    </source>
</evidence>
<dbReference type="EMBL" id="JBHUKY010000007">
    <property type="protein sequence ID" value="MFD2408606.1"/>
    <property type="molecule type" value="Genomic_DNA"/>
</dbReference>
<keyword evidence="3" id="KW-1185">Reference proteome</keyword>
<feature type="transmembrane region" description="Helical" evidence="1">
    <location>
        <begin position="31"/>
        <end position="53"/>
    </location>
</feature>
<evidence type="ECO:0000256" key="1">
    <source>
        <dbReference type="SAM" id="Phobius"/>
    </source>
</evidence>